<evidence type="ECO:0000313" key="1">
    <source>
        <dbReference type="EMBL" id="KKM16431.1"/>
    </source>
</evidence>
<dbReference type="EMBL" id="LAZR01014676">
    <property type="protein sequence ID" value="KKM16431.1"/>
    <property type="molecule type" value="Genomic_DNA"/>
</dbReference>
<feature type="non-terminal residue" evidence="1">
    <location>
        <position position="254"/>
    </location>
</feature>
<gene>
    <name evidence="1" type="ORF">LCGC14_1685880</name>
</gene>
<organism evidence="1">
    <name type="scientific">marine sediment metagenome</name>
    <dbReference type="NCBI Taxonomy" id="412755"/>
    <lineage>
        <taxon>unclassified sequences</taxon>
        <taxon>metagenomes</taxon>
        <taxon>ecological metagenomes</taxon>
    </lineage>
</organism>
<protein>
    <recommendedName>
        <fullName evidence="2">DUF3880 domain-containing protein</fullName>
    </recommendedName>
</protein>
<comment type="caution">
    <text evidence="1">The sequence shown here is derived from an EMBL/GenBank/DDBJ whole genome shotgun (WGS) entry which is preliminary data.</text>
</comment>
<reference evidence="1" key="1">
    <citation type="journal article" date="2015" name="Nature">
        <title>Complex archaea that bridge the gap between prokaryotes and eukaryotes.</title>
        <authorList>
            <person name="Spang A."/>
            <person name="Saw J.H."/>
            <person name="Jorgensen S.L."/>
            <person name="Zaremba-Niedzwiedzka K."/>
            <person name="Martijn J."/>
            <person name="Lind A.E."/>
            <person name="van Eijk R."/>
            <person name="Schleper C."/>
            <person name="Guy L."/>
            <person name="Ettema T.J."/>
        </authorList>
    </citation>
    <scope>NUCLEOTIDE SEQUENCE</scope>
</reference>
<name>A0A0F9HMA1_9ZZZZ</name>
<evidence type="ECO:0008006" key="2">
    <source>
        <dbReference type="Google" id="ProtNLM"/>
    </source>
</evidence>
<proteinExistence type="predicted"/>
<accession>A0A0F9HMA1</accession>
<dbReference type="AlphaFoldDB" id="A0A0F9HMA1"/>
<sequence length="254" mass="30513">MRILYVYRDYKGRRKKYGKMMEICGHKVKYLRILEKKIKNQVNKKDILKYKPEILWLYTPHYMSYKVVSDEAIDYCKSHKIPVVIYSTVLPDSHWAEQLWFWKKFDFAFIHYKKLFEYLKQNGVNAFYSPLGFYPDQFSKTTSSSKKWDVSFMGTAQTYVSSFVDKRAKYLSSLKEYKVGVYGESFNGRVNIKVHPFRGHEIQRNIYGKTKINLDLPFVNYKHSLYENQYHFKNRFFEVPATGNFLLTVRCPEF</sequence>